<keyword evidence="4" id="KW-1185">Reference proteome</keyword>
<dbReference type="InterPro" id="IPR039935">
    <property type="entry name" value="YML079W-like"/>
</dbReference>
<evidence type="ECO:0000313" key="4">
    <source>
        <dbReference type="Proteomes" id="UP000730482"/>
    </source>
</evidence>
<dbReference type="EMBL" id="JAAFYZ010000005">
    <property type="protein sequence ID" value="MBS2545702.1"/>
    <property type="molecule type" value="Genomic_DNA"/>
</dbReference>
<dbReference type="Gene3D" id="2.60.120.10">
    <property type="entry name" value="Jelly Rolls"/>
    <property type="match status" value="1"/>
</dbReference>
<gene>
    <name evidence="3" type="ORF">KGQ19_02350</name>
</gene>
<dbReference type="CDD" id="cd06121">
    <property type="entry name" value="cupin_YML079wp"/>
    <property type="match status" value="1"/>
</dbReference>
<reference evidence="3 4" key="1">
    <citation type="submission" date="2020-02" db="EMBL/GenBank/DDBJ databases">
        <title>Acidophilic actinobacteria isolated from forest soil.</title>
        <authorList>
            <person name="Golinska P."/>
        </authorList>
    </citation>
    <scope>NUCLEOTIDE SEQUENCE [LARGE SCALE GENOMIC DNA]</scope>
    <source>
        <strain evidence="3 4">NL8</strain>
    </source>
</reference>
<evidence type="ECO:0000313" key="3">
    <source>
        <dbReference type="EMBL" id="MBS2545702.1"/>
    </source>
</evidence>
<name>A0ABS5KH83_9ACTN</name>
<protein>
    <submittedName>
        <fullName evidence="3">Cupin domain-containing protein</fullName>
    </submittedName>
</protein>
<dbReference type="PANTHER" id="PTHR33387:SF3">
    <property type="entry name" value="DUF985 DOMAIN-CONTAINING PROTEIN"/>
    <property type="match status" value="1"/>
</dbReference>
<comment type="caution">
    <text evidence="3">The sequence shown here is derived from an EMBL/GenBank/DDBJ whole genome shotgun (WGS) entry which is preliminary data.</text>
</comment>
<dbReference type="SUPFAM" id="SSF51182">
    <property type="entry name" value="RmlC-like cupins"/>
    <property type="match status" value="1"/>
</dbReference>
<dbReference type="InterPro" id="IPR014710">
    <property type="entry name" value="RmlC-like_jellyroll"/>
</dbReference>
<sequence>MDTWTIRKATTVIEEADAIAARYGLEPLPAEGGRFRQTWAGPQDASGRPGGTAILMLLTSEPGDFSAMHRLPTDEVWHFYRGDVLDLLLLHPDGRAEVRHLGDGQLVQTVVPAGCWMGGRVAPGGVWSLFGTTMAPGFVPADFEGGDADELARRYPREAELIRALSRADAPTRMPEDLPGPGNRRGDTGDGPTATSASAAAP</sequence>
<organism evidence="3 4">
    <name type="scientific">Catenulispora pinistramenti</name>
    <dbReference type="NCBI Taxonomy" id="2705254"/>
    <lineage>
        <taxon>Bacteria</taxon>
        <taxon>Bacillati</taxon>
        <taxon>Actinomycetota</taxon>
        <taxon>Actinomycetes</taxon>
        <taxon>Catenulisporales</taxon>
        <taxon>Catenulisporaceae</taxon>
        <taxon>Catenulispora</taxon>
    </lineage>
</organism>
<dbReference type="InterPro" id="IPR011051">
    <property type="entry name" value="RmlC_Cupin_sf"/>
</dbReference>
<dbReference type="Pfam" id="PF06172">
    <property type="entry name" value="Cupin_5"/>
    <property type="match status" value="1"/>
</dbReference>
<dbReference type="Proteomes" id="UP000730482">
    <property type="component" value="Unassembled WGS sequence"/>
</dbReference>
<dbReference type="InterPro" id="IPR009327">
    <property type="entry name" value="Cupin_DUF985"/>
</dbReference>
<dbReference type="RefSeq" id="WP_212007365.1">
    <property type="nucleotide sequence ID" value="NZ_JAAFYZ010000005.1"/>
</dbReference>
<feature type="compositionally biased region" description="Low complexity" evidence="1">
    <location>
        <begin position="192"/>
        <end position="202"/>
    </location>
</feature>
<feature type="domain" description="DUF985" evidence="2">
    <location>
        <begin position="19"/>
        <end position="144"/>
    </location>
</feature>
<dbReference type="PANTHER" id="PTHR33387">
    <property type="entry name" value="RMLC-LIKE JELLY ROLL FOLD PROTEIN"/>
    <property type="match status" value="1"/>
</dbReference>
<accession>A0ABS5KH83</accession>
<evidence type="ECO:0000256" key="1">
    <source>
        <dbReference type="SAM" id="MobiDB-lite"/>
    </source>
</evidence>
<evidence type="ECO:0000259" key="2">
    <source>
        <dbReference type="Pfam" id="PF06172"/>
    </source>
</evidence>
<proteinExistence type="predicted"/>
<feature type="region of interest" description="Disordered" evidence="1">
    <location>
        <begin position="164"/>
        <end position="202"/>
    </location>
</feature>